<proteinExistence type="predicted"/>
<dbReference type="Proteomes" id="UP001056384">
    <property type="component" value="Chromosome 9"/>
</dbReference>
<accession>A0A9Q9EQ64</accession>
<reference evidence="1" key="1">
    <citation type="submission" date="2022-06" db="EMBL/GenBank/DDBJ databases">
        <title>Complete genome sequences of two strains of the flax pathogen Septoria linicola.</title>
        <authorList>
            <person name="Lapalu N."/>
            <person name="Simon A."/>
            <person name="Demenou B."/>
            <person name="Paumier D."/>
            <person name="Guillot M.-P."/>
            <person name="Gout L."/>
            <person name="Valade R."/>
        </authorList>
    </citation>
    <scope>NUCLEOTIDE SEQUENCE</scope>
    <source>
        <strain evidence="1">SE15195</strain>
    </source>
</reference>
<dbReference type="PANTHER" id="PTHR42085">
    <property type="entry name" value="F-BOX DOMAIN-CONTAINING PROTEIN"/>
    <property type="match status" value="1"/>
</dbReference>
<gene>
    <name evidence="1" type="ORF">Slin15195_G105320</name>
</gene>
<evidence type="ECO:0000313" key="1">
    <source>
        <dbReference type="EMBL" id="USW57213.1"/>
    </source>
</evidence>
<protein>
    <submittedName>
        <fullName evidence="1">Uncharacterized protein</fullName>
    </submittedName>
</protein>
<dbReference type="InterPro" id="IPR038883">
    <property type="entry name" value="AN11006-like"/>
</dbReference>
<organism evidence="1 2">
    <name type="scientific">Septoria linicola</name>
    <dbReference type="NCBI Taxonomy" id="215465"/>
    <lineage>
        <taxon>Eukaryota</taxon>
        <taxon>Fungi</taxon>
        <taxon>Dikarya</taxon>
        <taxon>Ascomycota</taxon>
        <taxon>Pezizomycotina</taxon>
        <taxon>Dothideomycetes</taxon>
        <taxon>Dothideomycetidae</taxon>
        <taxon>Mycosphaerellales</taxon>
        <taxon>Mycosphaerellaceae</taxon>
        <taxon>Septoria</taxon>
    </lineage>
</organism>
<dbReference type="PANTHER" id="PTHR42085:SF2">
    <property type="entry name" value="F-BOX DOMAIN-CONTAINING PROTEIN"/>
    <property type="match status" value="1"/>
</dbReference>
<keyword evidence="2" id="KW-1185">Reference proteome</keyword>
<evidence type="ECO:0000313" key="2">
    <source>
        <dbReference type="Proteomes" id="UP001056384"/>
    </source>
</evidence>
<dbReference type="OrthoDB" id="3650112at2759"/>
<sequence>MAPNNEQSSAFLMIPAELRNKIYGYCLNGRCESPRGVFIDREDIVKQDIETKPPGILRCCKQVHQEAIQMYYFRTTFMTSSEDTSLNIWLVRIKPVYATLIQHVRVLQSLKYWQNQSHPQAGRESTLAQKEFEARRTLVYYTALVHRIASHAEVEINLWHKHNVEAIHAAAPTILVGSQVYNYGGTEDYRAMVLRLRPWEV</sequence>
<dbReference type="AlphaFoldDB" id="A0A9Q9EQ64"/>
<name>A0A9Q9EQ64_9PEZI</name>
<dbReference type="EMBL" id="CP099426">
    <property type="protein sequence ID" value="USW57213.1"/>
    <property type="molecule type" value="Genomic_DNA"/>
</dbReference>